<dbReference type="Proteomes" id="UP000192656">
    <property type="component" value="Unassembled WGS sequence"/>
</dbReference>
<dbReference type="OrthoDB" id="8404436at2"/>
<evidence type="ECO:0000313" key="2">
    <source>
        <dbReference type="EMBL" id="SMC89259.1"/>
    </source>
</evidence>
<name>A0A1W2CVL8_9HYPH</name>
<accession>A0A1W2CVL8</accession>
<protein>
    <recommendedName>
        <fullName evidence="1">DUF4376 domain-containing protein</fullName>
    </recommendedName>
</protein>
<evidence type="ECO:0000259" key="1">
    <source>
        <dbReference type="Pfam" id="PF14301"/>
    </source>
</evidence>
<proteinExistence type="predicted"/>
<dbReference type="AlphaFoldDB" id="A0A1W2CVL8"/>
<keyword evidence="3" id="KW-1185">Reference proteome</keyword>
<sequence>MYLLATSASPAPQSIPQGFAGHFDWPAISDEEKARRGWVKYEPPAFDPHYQRAVPNFDEGEHGVWRVTYAVEFVEDYEAVLAWLLGRLAAKRWEIETGGTALPDGTPIPTDERTRNVIMAAYVKAKADPAYAIPNWKFGAGQFGPLDAATIIEIGDAIEAHVQAAFGREAEITAALEAKRAVGTLIEMWDAEIENGWLEPA</sequence>
<dbReference type="EMBL" id="FWXR01000011">
    <property type="protein sequence ID" value="SMC89259.1"/>
    <property type="molecule type" value="Genomic_DNA"/>
</dbReference>
<dbReference type="Pfam" id="PF14301">
    <property type="entry name" value="DUF4376"/>
    <property type="match status" value="1"/>
</dbReference>
<organism evidence="2 3">
    <name type="scientific">Fulvimarina manganoxydans</name>
    <dbReference type="NCBI Taxonomy" id="937218"/>
    <lineage>
        <taxon>Bacteria</taxon>
        <taxon>Pseudomonadati</taxon>
        <taxon>Pseudomonadota</taxon>
        <taxon>Alphaproteobacteria</taxon>
        <taxon>Hyphomicrobiales</taxon>
        <taxon>Aurantimonadaceae</taxon>
        <taxon>Fulvimarina</taxon>
    </lineage>
</organism>
<feature type="domain" description="DUF4376" evidence="1">
    <location>
        <begin position="85"/>
        <end position="181"/>
    </location>
</feature>
<evidence type="ECO:0000313" key="3">
    <source>
        <dbReference type="Proteomes" id="UP000192656"/>
    </source>
</evidence>
<dbReference type="STRING" id="937218.SAMN06297251_111157"/>
<dbReference type="RefSeq" id="WP_084410567.1">
    <property type="nucleotide sequence ID" value="NZ_FWXR01000011.1"/>
</dbReference>
<dbReference type="InterPro" id="IPR025484">
    <property type="entry name" value="DUF4376"/>
</dbReference>
<gene>
    <name evidence="2" type="ORF">SAMN06297251_111157</name>
</gene>
<reference evidence="2 3" key="1">
    <citation type="submission" date="2017-04" db="EMBL/GenBank/DDBJ databases">
        <authorList>
            <person name="Afonso C.L."/>
            <person name="Miller P.J."/>
            <person name="Scott M.A."/>
            <person name="Spackman E."/>
            <person name="Goraichik I."/>
            <person name="Dimitrov K.M."/>
            <person name="Suarez D.L."/>
            <person name="Swayne D.E."/>
        </authorList>
    </citation>
    <scope>NUCLEOTIDE SEQUENCE [LARGE SCALE GENOMIC DNA]</scope>
    <source>
        <strain evidence="2 3">CGMCC 1.10972</strain>
    </source>
</reference>